<organism evidence="1 2">
    <name type="scientific">Arctium lappa</name>
    <name type="common">Greater burdock</name>
    <name type="synonym">Lappa major</name>
    <dbReference type="NCBI Taxonomy" id="4217"/>
    <lineage>
        <taxon>Eukaryota</taxon>
        <taxon>Viridiplantae</taxon>
        <taxon>Streptophyta</taxon>
        <taxon>Embryophyta</taxon>
        <taxon>Tracheophyta</taxon>
        <taxon>Spermatophyta</taxon>
        <taxon>Magnoliopsida</taxon>
        <taxon>eudicotyledons</taxon>
        <taxon>Gunneridae</taxon>
        <taxon>Pentapetalae</taxon>
        <taxon>asterids</taxon>
        <taxon>campanulids</taxon>
        <taxon>Asterales</taxon>
        <taxon>Asteraceae</taxon>
        <taxon>Carduoideae</taxon>
        <taxon>Cardueae</taxon>
        <taxon>Arctiinae</taxon>
        <taxon>Arctium</taxon>
    </lineage>
</organism>
<comment type="caution">
    <text evidence="1">The sequence shown here is derived from an EMBL/GenBank/DDBJ whole genome shotgun (WGS) entry which is preliminary data.</text>
</comment>
<reference evidence="1 2" key="2">
    <citation type="journal article" date="2022" name="Mol. Ecol. Resour.">
        <title>The genomes of chicory, endive, great burdock and yacon provide insights into Asteraceae paleo-polyploidization history and plant inulin production.</title>
        <authorList>
            <person name="Fan W."/>
            <person name="Wang S."/>
            <person name="Wang H."/>
            <person name="Wang A."/>
            <person name="Jiang F."/>
            <person name="Liu H."/>
            <person name="Zhao H."/>
            <person name="Xu D."/>
            <person name="Zhang Y."/>
        </authorList>
    </citation>
    <scope>NUCLEOTIDE SEQUENCE [LARGE SCALE GENOMIC DNA]</scope>
    <source>
        <strain evidence="2">cv. Niubang</strain>
    </source>
</reference>
<dbReference type="EMBL" id="CM042049">
    <property type="protein sequence ID" value="KAI3747670.1"/>
    <property type="molecule type" value="Genomic_DNA"/>
</dbReference>
<protein>
    <submittedName>
        <fullName evidence="1">Uncharacterized protein</fullName>
    </submittedName>
</protein>
<name>A0ACB9DMM8_ARCLA</name>
<accession>A0ACB9DMM8</accession>
<sequence length="159" mass="18361">MNTTAARSCHGRHQRNEKPWLPIKEKPFRISSLWPTILSTILQDDEGVGGPEVMDKSDNFVLVDPWSGTLIFKVGDMATVWSNGRFCNVKHRVQCKKATIRVSIAPSLLGPREAIEPLLELVDVEHPRAYMPTTYEDYRKWRFSQRVCRQAKISHYSRH</sequence>
<gene>
    <name evidence="1" type="ORF">L6452_10243</name>
</gene>
<reference evidence="2" key="1">
    <citation type="journal article" date="2022" name="Mol. Ecol. Resour.">
        <title>The genomes of chicory, endive, great burdock and yacon provide insights into Asteraceae palaeo-polyploidization history and plant inulin production.</title>
        <authorList>
            <person name="Fan W."/>
            <person name="Wang S."/>
            <person name="Wang H."/>
            <person name="Wang A."/>
            <person name="Jiang F."/>
            <person name="Liu H."/>
            <person name="Zhao H."/>
            <person name="Xu D."/>
            <person name="Zhang Y."/>
        </authorList>
    </citation>
    <scope>NUCLEOTIDE SEQUENCE [LARGE SCALE GENOMIC DNA]</scope>
    <source>
        <strain evidence="2">cv. Niubang</strain>
    </source>
</reference>
<evidence type="ECO:0000313" key="2">
    <source>
        <dbReference type="Proteomes" id="UP001055879"/>
    </source>
</evidence>
<keyword evidence="2" id="KW-1185">Reference proteome</keyword>
<dbReference type="Proteomes" id="UP001055879">
    <property type="component" value="Linkage Group LG03"/>
</dbReference>
<evidence type="ECO:0000313" key="1">
    <source>
        <dbReference type="EMBL" id="KAI3747670.1"/>
    </source>
</evidence>
<proteinExistence type="predicted"/>